<dbReference type="AlphaFoldDB" id="A0A165XCP2"/>
<dbReference type="Pfam" id="PF22893">
    <property type="entry name" value="ULD_2"/>
    <property type="match status" value="1"/>
</dbReference>
<dbReference type="EMBL" id="KV417721">
    <property type="protein sequence ID" value="KZP08415.1"/>
    <property type="molecule type" value="Genomic_DNA"/>
</dbReference>
<gene>
    <name evidence="3" type="ORF">FIBSPDRAFT_262250</name>
</gene>
<accession>A0A165XCP2</accession>
<organism evidence="3 4">
    <name type="scientific">Athelia psychrophila</name>
    <dbReference type="NCBI Taxonomy" id="1759441"/>
    <lineage>
        <taxon>Eukaryota</taxon>
        <taxon>Fungi</taxon>
        <taxon>Dikarya</taxon>
        <taxon>Basidiomycota</taxon>
        <taxon>Agaricomycotina</taxon>
        <taxon>Agaricomycetes</taxon>
        <taxon>Agaricomycetidae</taxon>
        <taxon>Atheliales</taxon>
        <taxon>Atheliaceae</taxon>
        <taxon>Athelia</taxon>
    </lineage>
</organism>
<dbReference type="InterPro" id="IPR054464">
    <property type="entry name" value="ULD_fung"/>
</dbReference>
<feature type="domain" description="Ubiquitin-like" evidence="2">
    <location>
        <begin position="273"/>
        <end position="354"/>
    </location>
</feature>
<evidence type="ECO:0000313" key="4">
    <source>
        <dbReference type="Proteomes" id="UP000076532"/>
    </source>
</evidence>
<proteinExistence type="predicted"/>
<dbReference type="Proteomes" id="UP000076532">
    <property type="component" value="Unassembled WGS sequence"/>
</dbReference>
<dbReference type="OrthoDB" id="3055369at2759"/>
<protein>
    <recommendedName>
        <fullName evidence="2">Ubiquitin-like domain-containing protein</fullName>
    </recommendedName>
</protein>
<feature type="region of interest" description="Disordered" evidence="1">
    <location>
        <begin position="464"/>
        <end position="528"/>
    </location>
</feature>
<evidence type="ECO:0000259" key="2">
    <source>
        <dbReference type="Pfam" id="PF22893"/>
    </source>
</evidence>
<evidence type="ECO:0000256" key="1">
    <source>
        <dbReference type="SAM" id="MobiDB-lite"/>
    </source>
</evidence>
<evidence type="ECO:0000313" key="3">
    <source>
        <dbReference type="EMBL" id="KZP08415.1"/>
    </source>
</evidence>
<name>A0A165XCP2_9AGAM</name>
<reference evidence="3 4" key="1">
    <citation type="journal article" date="2016" name="Mol. Biol. Evol.">
        <title>Comparative Genomics of Early-Diverging Mushroom-Forming Fungi Provides Insights into the Origins of Lignocellulose Decay Capabilities.</title>
        <authorList>
            <person name="Nagy L.G."/>
            <person name="Riley R."/>
            <person name="Tritt A."/>
            <person name="Adam C."/>
            <person name="Daum C."/>
            <person name="Floudas D."/>
            <person name="Sun H."/>
            <person name="Yadav J.S."/>
            <person name="Pangilinan J."/>
            <person name="Larsson K.H."/>
            <person name="Matsuura K."/>
            <person name="Barry K."/>
            <person name="Labutti K."/>
            <person name="Kuo R."/>
            <person name="Ohm R.A."/>
            <person name="Bhattacharya S.S."/>
            <person name="Shirouzu T."/>
            <person name="Yoshinaga Y."/>
            <person name="Martin F.M."/>
            <person name="Grigoriev I.V."/>
            <person name="Hibbett D.S."/>
        </authorList>
    </citation>
    <scope>NUCLEOTIDE SEQUENCE [LARGE SCALE GENOMIC DNA]</scope>
    <source>
        <strain evidence="3 4">CBS 109695</strain>
    </source>
</reference>
<sequence length="528" mass="58087">MVYPPNLKEPDTTMATFNTGHTSGMVQNVNHDFIVHGGLTYTINCIVEGPVPDMKQLLEVLPKTYTTPTAVPSSGAEGYPTVYGPITAQMAATYVTINNFEATSAEDSSIEIRVIAGLMDILLDNPSLHHSDTLPKTLTSLRRMLALTELALRAYRQTPLAHTLNRAIITEAERCHQLLKDLFKRLSDYRHTLPAVLFQFIRQYVWSTAGEGLAFSELNSKLGQCHSSLAACILALGSATCPELKRGQGGNTALAEFYSLFAQESASLRHIHIDTVIVIDHLGRNLPVPTIFCKSWQDFHAVIVGYCESFAGDSLVQRGDYRILKQDNNQYIAPSELSTTIRPGMTVEMSIVLRERTPAKHGGAEHKCPRCGRVNRTVITVSGWVSCQRCCANFQVLSHTHAKERGSEQDEPELISQAVQHLETDNVLEESVFFRRICILLTETKPPKTTLKLPPLLWQVRSPPVSPTDDMPGLVSVSPTSPDSPTPPYSPATSDSPTPPDSPTTSDSSTDDFEFPPQFISATVNLSE</sequence>
<keyword evidence="4" id="KW-1185">Reference proteome</keyword>